<dbReference type="EMBL" id="JBHMCA010000021">
    <property type="protein sequence ID" value="MFB9443497.1"/>
    <property type="molecule type" value="Genomic_DNA"/>
</dbReference>
<dbReference type="CDD" id="cd03257">
    <property type="entry name" value="ABC_NikE_OppD_transporters"/>
    <property type="match status" value="2"/>
</dbReference>
<evidence type="ECO:0000256" key="2">
    <source>
        <dbReference type="ARBA" id="ARBA00005417"/>
    </source>
</evidence>
<evidence type="ECO:0000259" key="8">
    <source>
        <dbReference type="PROSITE" id="PS50893"/>
    </source>
</evidence>
<dbReference type="InterPro" id="IPR027417">
    <property type="entry name" value="P-loop_NTPase"/>
</dbReference>
<dbReference type="PROSITE" id="PS00211">
    <property type="entry name" value="ABC_TRANSPORTER_1"/>
    <property type="match status" value="2"/>
</dbReference>
<keyword evidence="3" id="KW-0813">Transport</keyword>
<evidence type="ECO:0000256" key="5">
    <source>
        <dbReference type="ARBA" id="ARBA00022741"/>
    </source>
</evidence>
<dbReference type="Gene3D" id="3.40.50.300">
    <property type="entry name" value="P-loop containing nucleotide triphosphate hydrolases"/>
    <property type="match status" value="2"/>
</dbReference>
<evidence type="ECO:0000256" key="4">
    <source>
        <dbReference type="ARBA" id="ARBA00022475"/>
    </source>
</evidence>
<reference evidence="9 10" key="1">
    <citation type="submission" date="2024-09" db="EMBL/GenBank/DDBJ databases">
        <authorList>
            <person name="Sun Q."/>
            <person name="Mori K."/>
        </authorList>
    </citation>
    <scope>NUCLEOTIDE SEQUENCE [LARGE SCALE GENOMIC DNA]</scope>
    <source>
        <strain evidence="9 10">JCM 3307</strain>
    </source>
</reference>
<dbReference type="InterPro" id="IPR003439">
    <property type="entry name" value="ABC_transporter-like_ATP-bd"/>
</dbReference>
<protein>
    <submittedName>
        <fullName evidence="9">Dipeptide ABC transporter ATP-binding protein</fullName>
    </submittedName>
</protein>
<dbReference type="InterPro" id="IPR003593">
    <property type="entry name" value="AAA+_ATPase"/>
</dbReference>
<feature type="domain" description="ABC transporter" evidence="8">
    <location>
        <begin position="7"/>
        <end position="247"/>
    </location>
</feature>
<organism evidence="9 10">
    <name type="scientific">Dactylosporangium vinaceum</name>
    <dbReference type="NCBI Taxonomy" id="53362"/>
    <lineage>
        <taxon>Bacteria</taxon>
        <taxon>Bacillati</taxon>
        <taxon>Actinomycetota</taxon>
        <taxon>Actinomycetes</taxon>
        <taxon>Micromonosporales</taxon>
        <taxon>Micromonosporaceae</taxon>
        <taxon>Dactylosporangium</taxon>
    </lineage>
</organism>
<dbReference type="InterPro" id="IPR013563">
    <property type="entry name" value="Oligopep_ABC_C"/>
</dbReference>
<comment type="similarity">
    <text evidence="2">Belongs to the ABC transporter superfamily.</text>
</comment>
<comment type="subcellular location">
    <subcellularLocation>
        <location evidence="1">Cell membrane</location>
        <topology evidence="1">Peripheral membrane protein</topology>
    </subcellularLocation>
</comment>
<dbReference type="Pfam" id="PF08352">
    <property type="entry name" value="oligo_HPY"/>
    <property type="match status" value="1"/>
</dbReference>
<keyword evidence="7" id="KW-0472">Membrane</keyword>
<gene>
    <name evidence="9" type="ORF">ACFFTR_10425</name>
</gene>
<keyword evidence="10" id="KW-1185">Reference proteome</keyword>
<keyword evidence="4" id="KW-1003">Cell membrane</keyword>
<dbReference type="SMART" id="SM00382">
    <property type="entry name" value="AAA"/>
    <property type="match status" value="2"/>
</dbReference>
<dbReference type="InterPro" id="IPR017871">
    <property type="entry name" value="ABC_transporter-like_CS"/>
</dbReference>
<proteinExistence type="inferred from homology"/>
<dbReference type="PROSITE" id="PS50893">
    <property type="entry name" value="ABC_TRANSPORTER_2"/>
    <property type="match status" value="2"/>
</dbReference>
<dbReference type="RefSeq" id="WP_223095568.1">
    <property type="nucleotide sequence ID" value="NZ_CP061913.1"/>
</dbReference>
<evidence type="ECO:0000256" key="6">
    <source>
        <dbReference type="ARBA" id="ARBA00022840"/>
    </source>
</evidence>
<sequence>MTTGPLLAVRGLGVSFAGRPVVRDVSFTAGRGEVLAIVGESGSGKTVTALSLLGLLPGNAEVTGSALLDGTDLFTVSPARRRAIRGKDVAMVFQEPMSALNPVFTCGYQVREALRTARLARARTLELLELAGLSDPARIARSYPHELSGGQLQRVVIAMAIANDPALLIADEPTTALDVTVQAEVLGLLRDLKARIGMSLLLITHDMGVVADLADRVVVMRDGRIVEQNDVTTLFAAPSAGYTRELLGAVAAAPPSKKPTPQAAPVVRLIGATATYRGRFRSPPVRAVDDVSLEVGAGEVLGLVGESGSGKSTLAALITGLLTPAAGRVELLGTDLATLSRPALRAARRRIGVVFQDPASTLNPRNTVGAGVAEPIELHRVLSGPALTARVCELLEAVELPAAFRSRYPHELSGGQRQRVALARALALDPELLIADEPTSALDVSVQAKILALFHRLQDERGFAAVFISHDLSVIQRVADRVAVMLRGRVVELGPAADVLTAPAHSYTKRLLAAAPVADPAEQRRRRAAWTALRA</sequence>
<dbReference type="Proteomes" id="UP001589608">
    <property type="component" value="Unassembled WGS sequence"/>
</dbReference>
<dbReference type="SUPFAM" id="SSF52540">
    <property type="entry name" value="P-loop containing nucleoside triphosphate hydrolases"/>
    <property type="match status" value="2"/>
</dbReference>
<accession>A0ABV5M3S0</accession>
<dbReference type="NCBIfam" id="NF007739">
    <property type="entry name" value="PRK10419.1"/>
    <property type="match status" value="2"/>
</dbReference>
<evidence type="ECO:0000313" key="10">
    <source>
        <dbReference type="Proteomes" id="UP001589608"/>
    </source>
</evidence>
<evidence type="ECO:0000256" key="3">
    <source>
        <dbReference type="ARBA" id="ARBA00022448"/>
    </source>
</evidence>
<evidence type="ECO:0000256" key="1">
    <source>
        <dbReference type="ARBA" id="ARBA00004202"/>
    </source>
</evidence>
<dbReference type="NCBIfam" id="NF008453">
    <property type="entry name" value="PRK11308.1"/>
    <property type="match status" value="2"/>
</dbReference>
<evidence type="ECO:0000313" key="9">
    <source>
        <dbReference type="EMBL" id="MFB9443497.1"/>
    </source>
</evidence>
<feature type="domain" description="ABC transporter" evidence="8">
    <location>
        <begin position="267"/>
        <end position="512"/>
    </location>
</feature>
<dbReference type="PANTHER" id="PTHR43297:SF2">
    <property type="entry name" value="DIPEPTIDE TRANSPORT ATP-BINDING PROTEIN DPPD"/>
    <property type="match status" value="1"/>
</dbReference>
<evidence type="ECO:0000256" key="7">
    <source>
        <dbReference type="ARBA" id="ARBA00023136"/>
    </source>
</evidence>
<dbReference type="GO" id="GO:0005524">
    <property type="term" value="F:ATP binding"/>
    <property type="evidence" value="ECO:0007669"/>
    <property type="project" value="UniProtKB-KW"/>
</dbReference>
<keyword evidence="5" id="KW-0547">Nucleotide-binding</keyword>
<dbReference type="PANTHER" id="PTHR43297">
    <property type="entry name" value="OLIGOPEPTIDE TRANSPORT ATP-BINDING PROTEIN APPD"/>
    <property type="match status" value="1"/>
</dbReference>
<keyword evidence="6 9" id="KW-0067">ATP-binding</keyword>
<name>A0ABV5M3S0_9ACTN</name>
<comment type="caution">
    <text evidence="9">The sequence shown here is derived from an EMBL/GenBank/DDBJ whole genome shotgun (WGS) entry which is preliminary data.</text>
</comment>
<dbReference type="Pfam" id="PF00005">
    <property type="entry name" value="ABC_tran"/>
    <property type="match status" value="2"/>
</dbReference>
<dbReference type="InterPro" id="IPR050388">
    <property type="entry name" value="ABC_Ni/Peptide_Import"/>
</dbReference>